<gene>
    <name evidence="1" type="ORF">JAAARDRAFT_31614</name>
</gene>
<dbReference type="EMBL" id="KL197713">
    <property type="protein sequence ID" value="KDQ60646.1"/>
    <property type="molecule type" value="Genomic_DNA"/>
</dbReference>
<name>A0A067QDG6_9AGAM</name>
<evidence type="ECO:0000313" key="1">
    <source>
        <dbReference type="EMBL" id="KDQ60646.1"/>
    </source>
</evidence>
<proteinExistence type="predicted"/>
<reference evidence="2" key="1">
    <citation type="journal article" date="2014" name="Proc. Natl. Acad. Sci. U.S.A.">
        <title>Extensive sampling of basidiomycete genomes demonstrates inadequacy of the white-rot/brown-rot paradigm for wood decay fungi.</title>
        <authorList>
            <person name="Riley R."/>
            <person name="Salamov A.A."/>
            <person name="Brown D.W."/>
            <person name="Nagy L.G."/>
            <person name="Floudas D."/>
            <person name="Held B.W."/>
            <person name="Levasseur A."/>
            <person name="Lombard V."/>
            <person name="Morin E."/>
            <person name="Otillar R."/>
            <person name="Lindquist E.A."/>
            <person name="Sun H."/>
            <person name="LaButti K.M."/>
            <person name="Schmutz J."/>
            <person name="Jabbour D."/>
            <person name="Luo H."/>
            <person name="Baker S.E."/>
            <person name="Pisabarro A.G."/>
            <person name="Walton J.D."/>
            <person name="Blanchette R.A."/>
            <person name="Henrissat B."/>
            <person name="Martin F."/>
            <person name="Cullen D."/>
            <person name="Hibbett D.S."/>
            <person name="Grigoriev I.V."/>
        </authorList>
    </citation>
    <scope>NUCLEOTIDE SEQUENCE [LARGE SCALE GENOMIC DNA]</scope>
    <source>
        <strain evidence="2">MUCL 33604</strain>
    </source>
</reference>
<dbReference type="AlphaFoldDB" id="A0A067QDG6"/>
<sequence length="76" mass="8453">MNGRSSAVSLQWALSLFPMRSNTVALVLMASSDPTKAQFERPTIFHVSPSLEDLPWSEYLPPSPLTHCSFTPLFQS</sequence>
<keyword evidence="2" id="KW-1185">Reference proteome</keyword>
<protein>
    <submittedName>
        <fullName evidence="1">Uncharacterized protein</fullName>
    </submittedName>
</protein>
<organism evidence="1 2">
    <name type="scientific">Jaapia argillacea MUCL 33604</name>
    <dbReference type="NCBI Taxonomy" id="933084"/>
    <lineage>
        <taxon>Eukaryota</taxon>
        <taxon>Fungi</taxon>
        <taxon>Dikarya</taxon>
        <taxon>Basidiomycota</taxon>
        <taxon>Agaricomycotina</taxon>
        <taxon>Agaricomycetes</taxon>
        <taxon>Agaricomycetidae</taxon>
        <taxon>Jaapiales</taxon>
        <taxon>Jaapiaceae</taxon>
        <taxon>Jaapia</taxon>
    </lineage>
</organism>
<evidence type="ECO:0000313" key="2">
    <source>
        <dbReference type="Proteomes" id="UP000027265"/>
    </source>
</evidence>
<accession>A0A067QDG6</accession>
<dbReference type="HOGENOM" id="CLU_2654836_0_0_1"/>
<dbReference type="InParanoid" id="A0A067QDG6"/>
<dbReference type="Proteomes" id="UP000027265">
    <property type="component" value="Unassembled WGS sequence"/>
</dbReference>